<feature type="domain" description="Short myomegalin-like EB1 binding protein N-terminal" evidence="5">
    <location>
        <begin position="181"/>
        <end position="301"/>
    </location>
</feature>
<evidence type="ECO:0000313" key="6">
    <source>
        <dbReference type="EMBL" id="TRY96750.1"/>
    </source>
</evidence>
<proteinExistence type="predicted"/>
<dbReference type="Pfam" id="PF18615">
    <property type="entry name" value="SMYLE_N"/>
    <property type="match status" value="1"/>
</dbReference>
<dbReference type="PANTHER" id="PTHR35081">
    <property type="entry name" value="COILED-COIL DOMAIN-CONTAINING PROTEIN 105"/>
    <property type="match status" value="1"/>
</dbReference>
<dbReference type="GO" id="GO:0005737">
    <property type="term" value="C:cytoplasm"/>
    <property type="evidence" value="ECO:0007669"/>
    <property type="project" value="UniProtKB-SubCell"/>
</dbReference>
<reference evidence="6 7" key="1">
    <citation type="journal article" date="2019" name="Sci. Data">
        <title>Hybrid genome assembly and annotation of Danionella translucida.</title>
        <authorList>
            <person name="Kadobianskyi M."/>
            <person name="Schulze L."/>
            <person name="Schuelke M."/>
            <person name="Judkewitz B."/>
        </authorList>
    </citation>
    <scope>NUCLEOTIDE SEQUENCE [LARGE SCALE GENOMIC DNA]</scope>
    <source>
        <strain evidence="6 7">Bolton</strain>
    </source>
</reference>
<dbReference type="InterPro" id="IPR048256">
    <property type="entry name" value="Tektin-like"/>
</dbReference>
<keyword evidence="3" id="KW-0175">Coiled coil</keyword>
<feature type="coiled-coil region" evidence="3">
    <location>
        <begin position="407"/>
        <end position="434"/>
    </location>
</feature>
<keyword evidence="2" id="KW-0963">Cytoplasm</keyword>
<comment type="caution">
    <text evidence="6">The sequence shown here is derived from an EMBL/GenBank/DDBJ whole genome shotgun (WGS) entry which is preliminary data.</text>
</comment>
<evidence type="ECO:0000256" key="3">
    <source>
        <dbReference type="SAM" id="Coils"/>
    </source>
</evidence>
<keyword evidence="7" id="KW-1185">Reference proteome</keyword>
<evidence type="ECO:0000256" key="2">
    <source>
        <dbReference type="ARBA" id="ARBA00022490"/>
    </source>
</evidence>
<dbReference type="PANTHER" id="PTHR35081:SF1">
    <property type="entry name" value="COILED-COIL DOMAIN-CONTAINING PROTEIN 105"/>
    <property type="match status" value="1"/>
</dbReference>
<dbReference type="InterPro" id="IPR038949">
    <property type="entry name" value="TEKTL1"/>
</dbReference>
<dbReference type="GO" id="GO:0005929">
    <property type="term" value="C:cilium"/>
    <property type="evidence" value="ECO:0007669"/>
    <property type="project" value="UniProtKB-ARBA"/>
</dbReference>
<dbReference type="Proteomes" id="UP000316079">
    <property type="component" value="Unassembled WGS sequence"/>
</dbReference>
<dbReference type="EMBL" id="SRMA01025263">
    <property type="protein sequence ID" value="TRY96750.1"/>
    <property type="molecule type" value="Genomic_DNA"/>
</dbReference>
<accession>A0A553R3J5</accession>
<feature type="region of interest" description="Disordered" evidence="4">
    <location>
        <begin position="159"/>
        <end position="181"/>
    </location>
</feature>
<name>A0A553R3J5_9TELE</name>
<feature type="compositionally biased region" description="Polar residues" evidence="4">
    <location>
        <begin position="35"/>
        <end position="57"/>
    </location>
</feature>
<gene>
    <name evidence="6" type="ORF">DNTS_009614</name>
</gene>
<feature type="region of interest" description="Disordered" evidence="4">
    <location>
        <begin position="30"/>
        <end position="65"/>
    </location>
</feature>
<dbReference type="STRING" id="623744.A0A553R3J5"/>
<feature type="coiled-coil region" evidence="3">
    <location>
        <begin position="685"/>
        <end position="755"/>
    </location>
</feature>
<protein>
    <recommendedName>
        <fullName evidence="5">Short myomegalin-like EB1 binding protein N-terminal domain-containing protein</fullName>
    </recommendedName>
</protein>
<feature type="coiled-coil region" evidence="3">
    <location>
        <begin position="512"/>
        <end position="539"/>
    </location>
</feature>
<evidence type="ECO:0000256" key="1">
    <source>
        <dbReference type="ARBA" id="ARBA00004496"/>
    </source>
</evidence>
<evidence type="ECO:0000259" key="5">
    <source>
        <dbReference type="Pfam" id="PF18615"/>
    </source>
</evidence>
<evidence type="ECO:0000313" key="7">
    <source>
        <dbReference type="Proteomes" id="UP000316079"/>
    </source>
</evidence>
<sequence length="1259" mass="141011">MTSRGKSEGCRICGCVLQGNQRRWLYAAQNRKGGQPQTPTDFSSRGSLPRSAQSSPWGSTVSLSSSRSLSKSRGLLTPTKGIDLLCVLTHILDQTVPRGDGQGEFICGKCVSILERVFKFDTVIARVRALSGERLQKLTQERDKIRRWVRNMFDQRNPLSFSSKTSSSEDETDKDSPGEGYREMLKDNMALSEFEWWSEKAESCAYYRKTGKPCHTGKKCEGCDCLRVSDSDYESVCGVPRHLPEQAFETLGLSREKSNSMPLHWSRAASVRSSPASLSGSCHSLQSRSRTTSVKSLDSVDGADPFDWPEEHLAVIDAVFKELRGIEGKPVRSPAGSRIPVLRAHIQNGKDEVGLKAGLVRVLNFGEGDNGLENEFEDENNDILTELKDDFMPLQRESNSNRVHLAVKQLREQLVQAQAHIRTLEAQLKDANKSETDISAKHLKSPQPISVKNQNDIIQSLSQSLHSRESVIQDCVSLIQKLCAEKGVESKDTDKLIRKLASAVDAASGQREAALESQLSEAGEREKALEKQLQAVRDASRDREADFIMLNTVLQCNQDVIGHLRVELVERDRAQQEMMKEWGVWKERDSALMALVKENEDFISQLKAALESSCRDVQALSDSLIGRGLDGGGAEAGLANQLREKDALLTASFKDREELSNSMLQEMSRLSSALTDAESLIMEQRENHKQAITALSGQLKDALQELREKSKEKKEAELGWRKENKERVFEEGKLRDNLQKRDKLIEQVLLELEERDGVLTELQQNISGRLGPKTAFTHNIHSKCPSHALRVKVTMLMKQSVQTAPPAVVVGSQSWRDASVRSILRAEDLLRRTYVEQLHATTRYRCHSVGASTWRHPRLLNSSIEKKQNEENKVEFQPKSRGSMLSTVMMTGPFPPLVLREQSAMASTGLVGDYMRGVREVEGHLRRQAGRITQEGTRVEHLREQLEKLLRSLRRALLVNQQSADGRTFRPATAETVRDGADSLLISEKRGLSVLKHELENMLKKISVQQQCHFPVFNSQSLAESSKQLLDCAHERSKVTELLPQHGSLLAGVKTYPSPLSLKPDPAGPFTPESKQALDSSSSVLRESQQLQENIRQLMSDVIRKQTDMHNSTSEALLKKITETVNLQQHLTLSSAATRQALYRKQRQMQCAGYSLGRAMGPICSADLFCRERLNRPMTQTYERHPSQKLPESALLTQGGNLLRKHLESSGKEITALRVTHRQLQDDLSGKRLASSIDASIVRLRRRLVRPQPVRPATS</sequence>
<comment type="subcellular location">
    <subcellularLocation>
        <location evidence="1">Cytoplasm</location>
    </subcellularLocation>
</comment>
<organism evidence="6 7">
    <name type="scientific">Danionella cerebrum</name>
    <dbReference type="NCBI Taxonomy" id="2873325"/>
    <lineage>
        <taxon>Eukaryota</taxon>
        <taxon>Metazoa</taxon>
        <taxon>Chordata</taxon>
        <taxon>Craniata</taxon>
        <taxon>Vertebrata</taxon>
        <taxon>Euteleostomi</taxon>
        <taxon>Actinopterygii</taxon>
        <taxon>Neopterygii</taxon>
        <taxon>Teleostei</taxon>
        <taxon>Ostariophysi</taxon>
        <taxon>Cypriniformes</taxon>
        <taxon>Danionidae</taxon>
        <taxon>Danioninae</taxon>
        <taxon>Danionella</taxon>
    </lineage>
</organism>
<dbReference type="OrthoDB" id="8662411at2759"/>
<dbReference type="InterPro" id="IPR040947">
    <property type="entry name" value="SMYLE_N"/>
</dbReference>
<evidence type="ECO:0000256" key="4">
    <source>
        <dbReference type="SAM" id="MobiDB-lite"/>
    </source>
</evidence>
<dbReference type="AlphaFoldDB" id="A0A553R3J5"/>
<dbReference type="Pfam" id="PF03148">
    <property type="entry name" value="Tektin"/>
    <property type="match status" value="1"/>
</dbReference>